<accession>A0A4Q4Z9T1</accession>
<keyword evidence="3" id="KW-1185">Reference proteome</keyword>
<gene>
    <name evidence="2" type="ORF">EKO23_15330</name>
</gene>
<comment type="caution">
    <text evidence="2">The sequence shown here is derived from an EMBL/GenBank/DDBJ whole genome shotgun (WGS) entry which is preliminary data.</text>
</comment>
<feature type="coiled-coil region" evidence="1">
    <location>
        <begin position="21"/>
        <end position="58"/>
    </location>
</feature>
<reference evidence="2 3" key="1">
    <citation type="submission" date="2019-01" db="EMBL/GenBank/DDBJ databases">
        <title>Nocardioides guangzhouensis sp. nov., an actinobacterium isolated from soil.</title>
        <authorList>
            <person name="Fu Y."/>
            <person name="Cai Y."/>
            <person name="Lin Z."/>
            <person name="Chen P."/>
        </authorList>
    </citation>
    <scope>NUCLEOTIDE SEQUENCE [LARGE SCALE GENOMIC DNA]</scope>
    <source>
        <strain evidence="2 3">130</strain>
    </source>
</reference>
<evidence type="ECO:0000313" key="2">
    <source>
        <dbReference type="EMBL" id="RYP84633.1"/>
    </source>
</evidence>
<proteinExistence type="predicted"/>
<organism evidence="2 3">
    <name type="scientific">Nocardioides guangzhouensis</name>
    <dbReference type="NCBI Taxonomy" id="2497878"/>
    <lineage>
        <taxon>Bacteria</taxon>
        <taxon>Bacillati</taxon>
        <taxon>Actinomycetota</taxon>
        <taxon>Actinomycetes</taxon>
        <taxon>Propionibacteriales</taxon>
        <taxon>Nocardioidaceae</taxon>
        <taxon>Nocardioides</taxon>
    </lineage>
</organism>
<dbReference type="OrthoDB" id="3748689at2"/>
<dbReference type="Proteomes" id="UP000295198">
    <property type="component" value="Unassembled WGS sequence"/>
</dbReference>
<keyword evidence="1" id="KW-0175">Coiled coil</keyword>
<protein>
    <submittedName>
        <fullName evidence="2">Uncharacterized protein</fullName>
    </submittedName>
</protein>
<dbReference type="EMBL" id="SDKM01000022">
    <property type="protein sequence ID" value="RYP84633.1"/>
    <property type="molecule type" value="Genomic_DNA"/>
</dbReference>
<sequence>MAKALIGYMNSDLRNNARVTIEKIVADNRALRGRVEELEALVVRLQEENETLTAAQAAAILEPMEDMQPA</sequence>
<evidence type="ECO:0000256" key="1">
    <source>
        <dbReference type="SAM" id="Coils"/>
    </source>
</evidence>
<dbReference type="RefSeq" id="WP_134718819.1">
    <property type="nucleotide sequence ID" value="NZ_SDKM01000022.1"/>
</dbReference>
<evidence type="ECO:0000313" key="3">
    <source>
        <dbReference type="Proteomes" id="UP000295198"/>
    </source>
</evidence>
<name>A0A4Q4Z9T1_9ACTN</name>
<dbReference type="AlphaFoldDB" id="A0A4Q4Z9T1"/>